<dbReference type="CDD" id="cd03789">
    <property type="entry name" value="GT9_LPS_heptosyltransferase"/>
    <property type="match status" value="1"/>
</dbReference>
<keyword evidence="2" id="KW-0808">Transferase</keyword>
<dbReference type="EMBL" id="JBHFNR010000060">
    <property type="protein sequence ID" value="MFB2893035.1"/>
    <property type="molecule type" value="Genomic_DNA"/>
</dbReference>
<dbReference type="InterPro" id="IPR002201">
    <property type="entry name" value="Glyco_trans_9"/>
</dbReference>
<sequence>MTEPMIYYPLPNIYKIAVLRANALGDFIFALPALNALRSTYPQAEIVLLARSWHKEFLANRPGAIDRVIVIPEGGIGNESEIKQDPTELKMFFEAMQKEHFDLAIQLHGGGRNSNPFTLQLGAKMTIGLRTPDAPILDRWIPYIYYQPEILRYLEVVALVGAKTSELEPSLIVTKSDLLEAEKVVPKTHKPLVALHPGAGDPRRRWSIENFAIVGDTLAEAGAEIVVTGIESERDIVEGVINNMKAKAENLCDRLSLNGLTGLLSRCSLLISNDSGPLHVAAAVGTATVGIYWCGNLITAGQITRTRHRPAISWRLNCPICGVNCTTEAACKHRVSFVDEVSTEQVITSALDLLKTPIHLNKIESCTH</sequence>
<dbReference type="RefSeq" id="WP_413262700.1">
    <property type="nucleotide sequence ID" value="NZ_JBHFNR010000060.1"/>
</dbReference>
<dbReference type="PANTHER" id="PTHR30160">
    <property type="entry name" value="TETRAACYLDISACCHARIDE 4'-KINASE-RELATED"/>
    <property type="match status" value="1"/>
</dbReference>
<keyword evidence="1" id="KW-0328">Glycosyltransferase</keyword>
<evidence type="ECO:0000313" key="4">
    <source>
        <dbReference type="Proteomes" id="UP001576784"/>
    </source>
</evidence>
<dbReference type="SUPFAM" id="SSF53756">
    <property type="entry name" value="UDP-Glycosyltransferase/glycogen phosphorylase"/>
    <property type="match status" value="1"/>
</dbReference>
<gene>
    <name evidence="3" type="ORF">ACE1CI_08995</name>
</gene>
<organism evidence="3 4">
    <name type="scientific">Floridaenema flaviceps BLCC-F50</name>
    <dbReference type="NCBI Taxonomy" id="3153642"/>
    <lineage>
        <taxon>Bacteria</taxon>
        <taxon>Bacillati</taxon>
        <taxon>Cyanobacteriota</taxon>
        <taxon>Cyanophyceae</taxon>
        <taxon>Oscillatoriophycideae</taxon>
        <taxon>Aerosakkonematales</taxon>
        <taxon>Aerosakkonemataceae</taxon>
        <taxon>Floridanema</taxon>
        <taxon>Floridanema flaviceps</taxon>
    </lineage>
</organism>
<accession>A0ABV4XMU4</accession>
<evidence type="ECO:0000313" key="3">
    <source>
        <dbReference type="EMBL" id="MFB2893035.1"/>
    </source>
</evidence>
<keyword evidence="4" id="KW-1185">Reference proteome</keyword>
<dbReference type="Pfam" id="PF01075">
    <property type="entry name" value="Glyco_transf_9"/>
    <property type="match status" value="1"/>
</dbReference>
<name>A0ABV4XMU4_9CYAN</name>
<dbReference type="Proteomes" id="UP001576784">
    <property type="component" value="Unassembled WGS sequence"/>
</dbReference>
<dbReference type="InterPro" id="IPR051199">
    <property type="entry name" value="LPS_LOS_Heptosyltrfase"/>
</dbReference>
<dbReference type="Gene3D" id="3.40.50.2000">
    <property type="entry name" value="Glycogen Phosphorylase B"/>
    <property type="match status" value="2"/>
</dbReference>
<proteinExistence type="predicted"/>
<protein>
    <submittedName>
        <fullName evidence="3">Glycosyltransferase family 9 protein</fullName>
    </submittedName>
</protein>
<dbReference type="PANTHER" id="PTHR30160:SF1">
    <property type="entry name" value="LIPOPOLYSACCHARIDE 1,2-N-ACETYLGLUCOSAMINETRANSFERASE-RELATED"/>
    <property type="match status" value="1"/>
</dbReference>
<evidence type="ECO:0000256" key="1">
    <source>
        <dbReference type="ARBA" id="ARBA00022676"/>
    </source>
</evidence>
<evidence type="ECO:0000256" key="2">
    <source>
        <dbReference type="ARBA" id="ARBA00022679"/>
    </source>
</evidence>
<reference evidence="3 4" key="1">
    <citation type="submission" date="2024-09" db="EMBL/GenBank/DDBJ databases">
        <title>Floridaenema gen nov. (Aerosakkonemataceae, Aerosakkonematales ord. nov., Cyanobacteria) from benthic tropical and subtropical fresh waters, with the description of four new species.</title>
        <authorList>
            <person name="Moretto J.A."/>
            <person name="Berthold D.E."/>
            <person name="Lefler F.W."/>
            <person name="Huang I.-S."/>
            <person name="Laughinghouse H. IV."/>
        </authorList>
    </citation>
    <scope>NUCLEOTIDE SEQUENCE [LARGE SCALE GENOMIC DNA]</scope>
    <source>
        <strain evidence="3 4">BLCC-F50</strain>
    </source>
</reference>
<comment type="caution">
    <text evidence="3">The sequence shown here is derived from an EMBL/GenBank/DDBJ whole genome shotgun (WGS) entry which is preliminary data.</text>
</comment>